<dbReference type="GO" id="GO:0016799">
    <property type="term" value="F:hydrolase activity, hydrolyzing N-glycosyl compounds"/>
    <property type="evidence" value="ECO:0007669"/>
    <property type="project" value="InterPro"/>
</dbReference>
<organism evidence="4 5">
    <name type="scientific">Aspergillus parasiticus</name>
    <dbReference type="NCBI Taxonomy" id="5067"/>
    <lineage>
        <taxon>Eukaryota</taxon>
        <taxon>Fungi</taxon>
        <taxon>Dikarya</taxon>
        <taxon>Ascomycota</taxon>
        <taxon>Pezizomycotina</taxon>
        <taxon>Eurotiomycetes</taxon>
        <taxon>Eurotiomycetidae</taxon>
        <taxon>Eurotiales</taxon>
        <taxon>Aspergillaceae</taxon>
        <taxon>Aspergillus</taxon>
        <taxon>Aspergillus subgen. Circumdati</taxon>
    </lineage>
</organism>
<keyword evidence="1" id="KW-0732">Signal</keyword>
<evidence type="ECO:0000256" key="1">
    <source>
        <dbReference type="SAM" id="SignalP"/>
    </source>
</evidence>
<proteinExistence type="predicted"/>
<feature type="domain" description="Cellulose-binding Sde182 C-terminal" evidence="3">
    <location>
        <begin position="535"/>
        <end position="634"/>
    </location>
</feature>
<dbReference type="InterPro" id="IPR048527">
    <property type="entry name" value="Sde182_C"/>
</dbReference>
<evidence type="ECO:0000313" key="4">
    <source>
        <dbReference type="EMBL" id="KAB8203914.1"/>
    </source>
</evidence>
<dbReference type="Pfam" id="PF21027">
    <property type="entry name" value="Sde0182_C"/>
    <property type="match status" value="1"/>
</dbReference>
<dbReference type="Pfam" id="PF07632">
    <property type="entry name" value="Sde182_NH-like"/>
    <property type="match status" value="1"/>
</dbReference>
<evidence type="ECO:0000313" key="5">
    <source>
        <dbReference type="Proteomes" id="UP000326532"/>
    </source>
</evidence>
<accession>A0A5N6DFJ5</accession>
<evidence type="ECO:0008006" key="6">
    <source>
        <dbReference type="Google" id="ProtNLM"/>
    </source>
</evidence>
<dbReference type="Gene3D" id="3.90.245.10">
    <property type="entry name" value="Ribonucleoside hydrolase-like"/>
    <property type="match status" value="1"/>
</dbReference>
<dbReference type="InterPro" id="IPR013783">
    <property type="entry name" value="Ig-like_fold"/>
</dbReference>
<gene>
    <name evidence="4" type="ORF">BDV34DRAFT_226848</name>
</gene>
<keyword evidence="5" id="KW-1185">Reference proteome</keyword>
<evidence type="ECO:0000259" key="3">
    <source>
        <dbReference type="Pfam" id="PF21027"/>
    </source>
</evidence>
<dbReference type="Proteomes" id="UP000326532">
    <property type="component" value="Unassembled WGS sequence"/>
</dbReference>
<dbReference type="OMA" id="NDFEARM"/>
<feature type="signal peptide" evidence="1">
    <location>
        <begin position="1"/>
        <end position="20"/>
    </location>
</feature>
<dbReference type="InterPro" id="IPR036452">
    <property type="entry name" value="Ribo_hydro-like"/>
</dbReference>
<evidence type="ECO:0000259" key="2">
    <source>
        <dbReference type="Pfam" id="PF07632"/>
    </source>
</evidence>
<name>A0A5N6DFJ5_ASPPA</name>
<dbReference type="VEuPathDB" id="FungiDB:BDV34DRAFT_226848"/>
<protein>
    <recommendedName>
        <fullName evidence="6">Cellulose-binding protein</fullName>
    </recommendedName>
</protein>
<dbReference type="AlphaFoldDB" id="A0A5N6DFJ5"/>
<dbReference type="Gene3D" id="2.60.40.10">
    <property type="entry name" value="Immunoglobulins"/>
    <property type="match status" value="1"/>
</dbReference>
<dbReference type="InterPro" id="IPR011483">
    <property type="entry name" value="Sde182_NH-like"/>
</dbReference>
<sequence>MRFFGGVIATFVVCSSLADAFCHDSISCMVGGDNVCNNVCVRQGNPNGGRCLPRDGCPGNDICACYPQSKRSDEVIDGDASIREVLKDFGIDGGAEKELNAKVKRSISCNFPDPFGGLFCENHCAYIGKPGGQCSDQKLYKMVASLLRLTVLGTLVVQAICKTVNTSSLLSYQDKPRVFILSDISNEPDDQESLTRYLLYSNQFKTEGLVASTSTWLRDAVHPEDMLQVINAYGNVTDNLNKHAPPNAQYASGDYFRSILRSGAATYGMKAVGSNVTLSDGGKLLLERLQSPSEKPLWVLAWGGTNVLAQVLYKIHQDYSSEDAAAMRSKLRVYAISDQDDTGPWIRRNYPDIFYISSTHGWNQYGMATWIAISGETYYNKDEGGPNSTTVTHEWLRDNIRIGPYGSVAYPDFKFIMEGDTPTFLYLIQNGLGDSENPGYGSWGGRYTKVDPSTAVDYNHYSDAADRVVGLNNKTFSSNYATIWRWRDAYQNDFAARMQWTLPANSSKANHHPVVSVNGSKELAPFKVTAEAGSTINLDTAGTYDPDGDKLSYNWFQYEEPGSDDWNVAGQVPALNLTTVQNGQQVQAKIPASGDSCNGKGDNPSGCWLLHLVLEVKDNGVHPLTTYRRVLIQTTNQTIST</sequence>
<dbReference type="EMBL" id="ML734985">
    <property type="protein sequence ID" value="KAB8203914.1"/>
    <property type="molecule type" value="Genomic_DNA"/>
</dbReference>
<reference evidence="4 5" key="1">
    <citation type="submission" date="2019-04" db="EMBL/GenBank/DDBJ databases">
        <title>Fungal friends and foes A comparative genomics study of 23 Aspergillus species from section Flavi.</title>
        <authorList>
            <consortium name="DOE Joint Genome Institute"/>
            <person name="Kjaerbolling I."/>
            <person name="Vesth T.C."/>
            <person name="Frisvad J.C."/>
            <person name="Nybo J.L."/>
            <person name="Theobald S."/>
            <person name="Kildgaard S."/>
            <person name="Petersen T.I."/>
            <person name="Kuo A."/>
            <person name="Sato A."/>
            <person name="Lyhne E.K."/>
            <person name="Kogle M.E."/>
            <person name="Wiebenga A."/>
            <person name="Kun R.S."/>
            <person name="Lubbers R.J."/>
            <person name="Makela M.R."/>
            <person name="Barry K."/>
            <person name="Chovatia M."/>
            <person name="Clum A."/>
            <person name="Daum C."/>
            <person name="Haridas S."/>
            <person name="He G."/>
            <person name="LaButti K."/>
            <person name="Lipzen A."/>
            <person name="Mondo S."/>
            <person name="Pangilinan J."/>
            <person name="Riley R."/>
            <person name="Salamov A."/>
            <person name="Simmons B.A."/>
            <person name="Magnuson J.K."/>
            <person name="Henrissat B."/>
            <person name="Mortensen U.H."/>
            <person name="Larsen T.O."/>
            <person name="De vries R.P."/>
            <person name="Grigoriev I.V."/>
            <person name="Machida M."/>
            <person name="Baker S.E."/>
            <person name="Andersen M.R."/>
        </authorList>
    </citation>
    <scope>NUCLEOTIDE SEQUENCE [LARGE SCALE GENOMIC DNA]</scope>
    <source>
        <strain evidence="4 5">CBS 117618</strain>
    </source>
</reference>
<feature type="domain" description="Cellulose-binding Sde182 nucleoside hydrolase-like" evidence="2">
    <location>
        <begin position="177"/>
        <end position="447"/>
    </location>
</feature>
<feature type="chain" id="PRO_5025015518" description="Cellulose-binding protein" evidence="1">
    <location>
        <begin position="21"/>
        <end position="641"/>
    </location>
</feature>